<feature type="compositionally biased region" description="Polar residues" evidence="2">
    <location>
        <begin position="24"/>
        <end position="33"/>
    </location>
</feature>
<dbReference type="EMBL" id="JAIZAY010000018">
    <property type="protein sequence ID" value="KAJ8025019.1"/>
    <property type="molecule type" value="Genomic_DNA"/>
</dbReference>
<accession>A0A9Q0YR03</accession>
<gene>
    <name evidence="3" type="ORF">HOLleu_35106</name>
</gene>
<feature type="coiled-coil region" evidence="1">
    <location>
        <begin position="75"/>
        <end position="127"/>
    </location>
</feature>
<keyword evidence="1" id="KW-0175">Coiled coil</keyword>
<evidence type="ECO:0000313" key="4">
    <source>
        <dbReference type="Proteomes" id="UP001152320"/>
    </source>
</evidence>
<evidence type="ECO:0000256" key="2">
    <source>
        <dbReference type="SAM" id="MobiDB-lite"/>
    </source>
</evidence>
<feature type="region of interest" description="Disordered" evidence="2">
    <location>
        <begin position="1"/>
        <end position="61"/>
    </location>
</feature>
<evidence type="ECO:0000313" key="3">
    <source>
        <dbReference type="EMBL" id="KAJ8025019.1"/>
    </source>
</evidence>
<proteinExistence type="predicted"/>
<reference evidence="3" key="1">
    <citation type="submission" date="2021-10" db="EMBL/GenBank/DDBJ databases">
        <title>Tropical sea cucumber genome reveals ecological adaptation and Cuvierian tubules defense mechanism.</title>
        <authorList>
            <person name="Chen T."/>
        </authorList>
    </citation>
    <scope>NUCLEOTIDE SEQUENCE</scope>
    <source>
        <strain evidence="3">Nanhai2018</strain>
        <tissue evidence="3">Muscle</tissue>
    </source>
</reference>
<dbReference type="PANTHER" id="PTHR11505">
    <property type="entry name" value="L1 TRANSPOSABLE ELEMENT-RELATED"/>
    <property type="match status" value="1"/>
</dbReference>
<dbReference type="Gene3D" id="3.30.70.1820">
    <property type="entry name" value="L1 transposable element, RRM domain"/>
    <property type="match status" value="1"/>
</dbReference>
<dbReference type="OrthoDB" id="10040174at2759"/>
<organism evidence="3 4">
    <name type="scientific">Holothuria leucospilota</name>
    <name type="common">Black long sea cucumber</name>
    <name type="synonym">Mertensiothuria leucospilota</name>
    <dbReference type="NCBI Taxonomy" id="206669"/>
    <lineage>
        <taxon>Eukaryota</taxon>
        <taxon>Metazoa</taxon>
        <taxon>Echinodermata</taxon>
        <taxon>Eleutherozoa</taxon>
        <taxon>Echinozoa</taxon>
        <taxon>Holothuroidea</taxon>
        <taxon>Aspidochirotacea</taxon>
        <taxon>Aspidochirotida</taxon>
        <taxon>Holothuriidae</taxon>
        <taxon>Holothuria</taxon>
    </lineage>
</organism>
<feature type="compositionally biased region" description="Low complexity" evidence="2">
    <location>
        <begin position="47"/>
        <end position="56"/>
    </location>
</feature>
<dbReference type="Proteomes" id="UP001152320">
    <property type="component" value="Chromosome 18"/>
</dbReference>
<comment type="caution">
    <text evidence="3">The sequence shown here is derived from an EMBL/GenBank/DDBJ whole genome shotgun (WGS) entry which is preliminary data.</text>
</comment>
<name>A0A9Q0YR03_HOLLE</name>
<dbReference type="InterPro" id="IPR004244">
    <property type="entry name" value="Transposase_22"/>
</dbReference>
<protein>
    <submittedName>
        <fullName evidence="3">LINE-1 retrotransposable element ORF1 protein</fullName>
    </submittedName>
</protein>
<keyword evidence="4" id="KW-1185">Reference proteome</keyword>
<dbReference type="AlphaFoldDB" id="A0A9Q0YR03"/>
<feature type="compositionally biased region" description="Basic residues" evidence="2">
    <location>
        <begin position="1"/>
        <end position="17"/>
    </location>
</feature>
<evidence type="ECO:0000256" key="1">
    <source>
        <dbReference type="SAM" id="Coils"/>
    </source>
</evidence>
<sequence length="271" mass="31018">MSKKRGRPKGSFGKKKREALAAQMQKQGSSPAAGTSRDNRDLAQEPSSAEGASSLGAEEEQELSKKLDSAIEKVISTLSADLRNLKGELREELKTHASKIKKLEKENLELKTCCTELEQKVAKLEKESIEQYALLNKQERFSRRNNLRLVGFNFAENEDCIQIAKSVFSDMGLPDCKVERAHRDGRLIHGRERHILIKLSFYQDKIFLLRNARTKLEGKPFFLTDDLTQRDLKEKRKWTPQVTALYQTGTRLRFSGGVWRQSDGRPYKFTE</sequence>